<accession>A0ABU7FML7</accession>
<feature type="chain" id="PRO_5047377367" description="Thiol:disulfide interchange protein DsbD N-terminal domain-containing protein" evidence="1">
    <location>
        <begin position="19"/>
        <end position="168"/>
    </location>
</feature>
<evidence type="ECO:0000256" key="1">
    <source>
        <dbReference type="SAM" id="SignalP"/>
    </source>
</evidence>
<evidence type="ECO:0000313" key="2">
    <source>
        <dbReference type="EMBL" id="MED7824643.1"/>
    </source>
</evidence>
<keyword evidence="1" id="KW-0732">Signal</keyword>
<proteinExistence type="predicted"/>
<sequence length="168" mass="17580">MALTPAAAALLFTGCAGAQESGPSAVAAPFSDGGVAVSVRVESRDDGLRVLADLRPERDGFHVYSLTLPDGGIDGIGIPTRIRTDGALQPTGAATTAARERVVRPEGLDVRLPVYQEGRVTLELPVRRVEGSDRARVFLTYGACSESEGCLAPVRDHAVTLMLRPAGN</sequence>
<keyword evidence="3" id="KW-1185">Reference proteome</keyword>
<dbReference type="EMBL" id="JAYWVC010000079">
    <property type="protein sequence ID" value="MED7824643.1"/>
    <property type="molecule type" value="Genomic_DNA"/>
</dbReference>
<name>A0ABU7FML7_9ACTN</name>
<feature type="signal peptide" evidence="1">
    <location>
        <begin position="1"/>
        <end position="18"/>
    </location>
</feature>
<organism evidence="2 3">
    <name type="scientific">Streptomyces chiangmaiensis</name>
    <dbReference type="NCBI Taxonomy" id="766497"/>
    <lineage>
        <taxon>Bacteria</taxon>
        <taxon>Bacillati</taxon>
        <taxon>Actinomycetota</taxon>
        <taxon>Actinomycetes</taxon>
        <taxon>Kitasatosporales</taxon>
        <taxon>Streptomycetaceae</taxon>
        <taxon>Streptomyces</taxon>
    </lineage>
</organism>
<reference evidence="2" key="1">
    <citation type="submission" date="2024-01" db="EMBL/GenBank/DDBJ databases">
        <title>First draft genome sequence data of TA4-1, the type strain of Gram-positive actinobacterium Streptomyces chiangmaiensis.</title>
        <authorList>
            <person name="Yasawong M."/>
            <person name="Nantapong N."/>
        </authorList>
    </citation>
    <scope>NUCLEOTIDE SEQUENCE</scope>
    <source>
        <strain evidence="2">TA4-1</strain>
    </source>
</reference>
<evidence type="ECO:0008006" key="4">
    <source>
        <dbReference type="Google" id="ProtNLM"/>
    </source>
</evidence>
<gene>
    <name evidence="2" type="ORF">VXC91_22285</name>
</gene>
<comment type="caution">
    <text evidence="2">The sequence shown here is derived from an EMBL/GenBank/DDBJ whole genome shotgun (WGS) entry which is preliminary data.</text>
</comment>
<dbReference type="Proteomes" id="UP001333996">
    <property type="component" value="Unassembled WGS sequence"/>
</dbReference>
<protein>
    <recommendedName>
        <fullName evidence="4">Thiol:disulfide interchange protein DsbD N-terminal domain-containing protein</fullName>
    </recommendedName>
</protein>
<dbReference type="RefSeq" id="WP_329509076.1">
    <property type="nucleotide sequence ID" value="NZ_BAAAYZ010000270.1"/>
</dbReference>
<evidence type="ECO:0000313" key="3">
    <source>
        <dbReference type="Proteomes" id="UP001333996"/>
    </source>
</evidence>